<keyword evidence="3" id="KW-0813">Transport</keyword>
<organism evidence="9 10">
    <name type="scientific">Laribacter hongkongensis</name>
    <dbReference type="NCBI Taxonomy" id="168471"/>
    <lineage>
        <taxon>Bacteria</taxon>
        <taxon>Pseudomonadati</taxon>
        <taxon>Pseudomonadota</taxon>
        <taxon>Betaproteobacteria</taxon>
        <taxon>Neisseriales</taxon>
        <taxon>Aquaspirillaceae</taxon>
        <taxon>Laribacter</taxon>
    </lineage>
</organism>
<evidence type="ECO:0000256" key="4">
    <source>
        <dbReference type="ARBA" id="ARBA00022475"/>
    </source>
</evidence>
<gene>
    <name evidence="9" type="ORF">LHGZ1_1615</name>
</gene>
<feature type="transmembrane region" description="Helical" evidence="8">
    <location>
        <begin position="131"/>
        <end position="158"/>
    </location>
</feature>
<dbReference type="Pfam" id="PF01925">
    <property type="entry name" value="TauE"/>
    <property type="match status" value="1"/>
</dbReference>
<evidence type="ECO:0000256" key="2">
    <source>
        <dbReference type="ARBA" id="ARBA00009142"/>
    </source>
</evidence>
<dbReference type="GO" id="GO:0005886">
    <property type="term" value="C:plasma membrane"/>
    <property type="evidence" value="ECO:0007669"/>
    <property type="project" value="UniProtKB-SubCell"/>
</dbReference>
<protein>
    <recommendedName>
        <fullName evidence="8">Probable membrane transporter protein</fullName>
    </recommendedName>
</protein>
<evidence type="ECO:0000256" key="8">
    <source>
        <dbReference type="RuleBase" id="RU363041"/>
    </source>
</evidence>
<feature type="transmembrane region" description="Helical" evidence="8">
    <location>
        <begin position="29"/>
        <end position="49"/>
    </location>
</feature>
<proteinExistence type="inferred from homology"/>
<dbReference type="EMBL" id="CP022115">
    <property type="protein sequence ID" value="ASJ24446.1"/>
    <property type="molecule type" value="Genomic_DNA"/>
</dbReference>
<sequence length="244" mass="25737">MDALLFLSAVLAGALNALAGGGTLITFPVLIWAGFPSIMANATSAVAQWPGYVAGCWAFRRELVILRGELPGFTLSAILGGLLGAGLLLWVPVALFDELVPWLILVATLLFAGGGRLARLGGEIRSGRMRLGMHVLVSGYGGFFGGGLGILLLAYYRLLALSDFKRMTALKLWVSTLIASASVVSFAWGGLVDWRAGGVMIGGTVVGGLLGAKLARFMPPEWLRRGVILTGLVLTATFFHRTYA</sequence>
<dbReference type="RefSeq" id="WP_161493511.1">
    <property type="nucleotide sequence ID" value="NZ_CP022115.1"/>
</dbReference>
<comment type="similarity">
    <text evidence="2 8">Belongs to the 4-toluene sulfonate uptake permease (TSUP) (TC 2.A.102) family.</text>
</comment>
<evidence type="ECO:0000256" key="7">
    <source>
        <dbReference type="ARBA" id="ARBA00023136"/>
    </source>
</evidence>
<evidence type="ECO:0000313" key="10">
    <source>
        <dbReference type="Proteomes" id="UP000197424"/>
    </source>
</evidence>
<dbReference type="Proteomes" id="UP000197424">
    <property type="component" value="Chromosome"/>
</dbReference>
<feature type="transmembrane region" description="Helical" evidence="8">
    <location>
        <begin position="99"/>
        <end position="119"/>
    </location>
</feature>
<reference evidence="10" key="1">
    <citation type="submission" date="2017-06" db="EMBL/GenBank/DDBJ databases">
        <title>Whole genome sequence of Laribacter hongkongensis LHGZ1.</title>
        <authorList>
            <person name="Chen D."/>
            <person name="Wu H."/>
            <person name="Chen J."/>
        </authorList>
    </citation>
    <scope>NUCLEOTIDE SEQUENCE [LARGE SCALE GENOMIC DNA]</scope>
    <source>
        <strain evidence="10">LHGZ1</strain>
    </source>
</reference>
<evidence type="ECO:0000256" key="5">
    <source>
        <dbReference type="ARBA" id="ARBA00022692"/>
    </source>
</evidence>
<evidence type="ECO:0000256" key="3">
    <source>
        <dbReference type="ARBA" id="ARBA00022448"/>
    </source>
</evidence>
<feature type="transmembrane region" description="Helical" evidence="8">
    <location>
        <begin position="222"/>
        <end position="239"/>
    </location>
</feature>
<keyword evidence="7 8" id="KW-0472">Membrane</keyword>
<comment type="subcellular location">
    <subcellularLocation>
        <location evidence="1 8">Cell membrane</location>
        <topology evidence="1 8">Multi-pass membrane protein</topology>
    </subcellularLocation>
</comment>
<dbReference type="PANTHER" id="PTHR30269">
    <property type="entry name" value="TRANSMEMBRANE PROTEIN YFCA"/>
    <property type="match status" value="1"/>
</dbReference>
<keyword evidence="5 8" id="KW-0812">Transmembrane</keyword>
<dbReference type="InterPro" id="IPR002781">
    <property type="entry name" value="TM_pro_TauE-like"/>
</dbReference>
<accession>A0A248LJ98</accession>
<dbReference type="AlphaFoldDB" id="A0A248LJ98"/>
<evidence type="ECO:0000256" key="1">
    <source>
        <dbReference type="ARBA" id="ARBA00004651"/>
    </source>
</evidence>
<name>A0A248LJ98_9NEIS</name>
<feature type="transmembrane region" description="Helical" evidence="8">
    <location>
        <begin position="170"/>
        <end position="191"/>
    </location>
</feature>
<keyword evidence="6 8" id="KW-1133">Transmembrane helix</keyword>
<feature type="transmembrane region" description="Helical" evidence="8">
    <location>
        <begin position="198"/>
        <end position="216"/>
    </location>
</feature>
<dbReference type="InterPro" id="IPR052017">
    <property type="entry name" value="TSUP"/>
</dbReference>
<dbReference type="PANTHER" id="PTHR30269:SF0">
    <property type="entry name" value="MEMBRANE TRANSPORTER PROTEIN YFCA-RELATED"/>
    <property type="match status" value="1"/>
</dbReference>
<feature type="transmembrane region" description="Helical" evidence="8">
    <location>
        <begin position="70"/>
        <end position="93"/>
    </location>
</feature>
<evidence type="ECO:0000313" key="9">
    <source>
        <dbReference type="EMBL" id="ASJ24446.1"/>
    </source>
</evidence>
<evidence type="ECO:0000256" key="6">
    <source>
        <dbReference type="ARBA" id="ARBA00022989"/>
    </source>
</evidence>
<keyword evidence="4 8" id="KW-1003">Cell membrane</keyword>